<feature type="compositionally biased region" description="Low complexity" evidence="1">
    <location>
        <begin position="108"/>
        <end position="124"/>
    </location>
</feature>
<dbReference type="PRINTS" id="PR01217">
    <property type="entry name" value="PRICHEXTENSN"/>
</dbReference>
<evidence type="ECO:0000313" key="3">
    <source>
        <dbReference type="Proteomes" id="UP001501358"/>
    </source>
</evidence>
<keyword evidence="3" id="KW-1185">Reference proteome</keyword>
<feature type="compositionally biased region" description="Pro residues" evidence="1">
    <location>
        <begin position="12"/>
        <end position="24"/>
    </location>
</feature>
<sequence length="411" mass="40561">MGTGVDSGGAGAPPPPQHPGPMPPEASRAGEGAVPPPGRIPPRPTVPPAAGLPGTPGAPPTPASRVDAPAAPAGVPGARTGAPGPLTAAPGWAAPAGPPPPPPPGSPPAATAFAAAAPPAAGPPAATAFTAAGQPVAVPSAAAPPAAGAAAGRPGAGRVAAAVCLVLGLGLLGGSLLGSRLAGAPVTTVSATGPRTYELARTLWEETPVDEIFPRTLNGPDAGPGGADRRWTRIGVDPRTRCSDAAFDPLLARALAPVGCVRLLRATYTDATATNVTTVGVLVVEGDRAAVRALRKRWTDERLGGRADMVPRPYAPAGTPAAGFGDRQRASWTVRVHTGLPFVTYAVSGFADGRSVERPQPAAEAVVPGDTAAPAQAGMGHEAGGLAELVDNRLREAADAQARRAAGEEQR</sequence>
<feature type="compositionally biased region" description="Gly residues" evidence="1">
    <location>
        <begin position="1"/>
        <end position="11"/>
    </location>
</feature>
<gene>
    <name evidence="2" type="ORF">GCM10010406_17550</name>
</gene>
<feature type="compositionally biased region" description="Pro residues" evidence="1">
    <location>
        <begin position="96"/>
        <end position="107"/>
    </location>
</feature>
<reference evidence="2 3" key="1">
    <citation type="journal article" date="2019" name="Int. J. Syst. Evol. Microbiol.">
        <title>The Global Catalogue of Microorganisms (GCM) 10K type strain sequencing project: providing services to taxonomists for standard genome sequencing and annotation.</title>
        <authorList>
            <consortium name="The Broad Institute Genomics Platform"/>
            <consortium name="The Broad Institute Genome Sequencing Center for Infectious Disease"/>
            <person name="Wu L."/>
            <person name="Ma J."/>
        </authorList>
    </citation>
    <scope>NUCLEOTIDE SEQUENCE [LARGE SCALE GENOMIC DNA]</scope>
    <source>
        <strain evidence="2 3">JCM 6307</strain>
    </source>
</reference>
<comment type="caution">
    <text evidence="2">The sequence shown here is derived from an EMBL/GenBank/DDBJ whole genome shotgun (WGS) entry which is preliminary data.</text>
</comment>
<feature type="region of interest" description="Disordered" evidence="1">
    <location>
        <begin position="361"/>
        <end position="386"/>
    </location>
</feature>
<dbReference type="Proteomes" id="UP001501358">
    <property type="component" value="Unassembled WGS sequence"/>
</dbReference>
<accession>A0ABN3LEY7</accession>
<proteinExistence type="predicted"/>
<feature type="compositionally biased region" description="Pro residues" evidence="1">
    <location>
        <begin position="34"/>
        <end position="47"/>
    </location>
</feature>
<evidence type="ECO:0000313" key="2">
    <source>
        <dbReference type="EMBL" id="GAA2481743.1"/>
    </source>
</evidence>
<protein>
    <submittedName>
        <fullName evidence="2">Uncharacterized protein</fullName>
    </submittedName>
</protein>
<feature type="region of interest" description="Disordered" evidence="1">
    <location>
        <begin position="1"/>
        <end position="124"/>
    </location>
</feature>
<organism evidence="2 3">
    <name type="scientific">Streptomyces thermolineatus</name>
    <dbReference type="NCBI Taxonomy" id="44033"/>
    <lineage>
        <taxon>Bacteria</taxon>
        <taxon>Bacillati</taxon>
        <taxon>Actinomycetota</taxon>
        <taxon>Actinomycetes</taxon>
        <taxon>Kitasatosporales</taxon>
        <taxon>Streptomycetaceae</taxon>
        <taxon>Streptomyces</taxon>
    </lineage>
</organism>
<name>A0ABN3LEY7_9ACTN</name>
<evidence type="ECO:0000256" key="1">
    <source>
        <dbReference type="SAM" id="MobiDB-lite"/>
    </source>
</evidence>
<dbReference type="EMBL" id="BAAATA010000007">
    <property type="protein sequence ID" value="GAA2481743.1"/>
    <property type="molecule type" value="Genomic_DNA"/>
</dbReference>
<feature type="compositionally biased region" description="Low complexity" evidence="1">
    <location>
        <begin position="68"/>
        <end position="95"/>
    </location>
</feature>